<dbReference type="SUPFAM" id="SSF117281">
    <property type="entry name" value="Kelch motif"/>
    <property type="match status" value="1"/>
</dbReference>
<evidence type="ECO:0000256" key="1">
    <source>
        <dbReference type="ARBA" id="ARBA00022441"/>
    </source>
</evidence>
<dbReference type="PANTHER" id="PTHR46093:SF18">
    <property type="entry name" value="FIBRONECTIN TYPE-III DOMAIN-CONTAINING PROTEIN"/>
    <property type="match status" value="1"/>
</dbReference>
<dbReference type="OrthoDB" id="432528at2759"/>
<dbReference type="EMBL" id="KN832976">
    <property type="protein sequence ID" value="KIM88964.1"/>
    <property type="molecule type" value="Genomic_DNA"/>
</dbReference>
<evidence type="ECO:0000313" key="3">
    <source>
        <dbReference type="EMBL" id="KIM88964.1"/>
    </source>
</evidence>
<dbReference type="Gene3D" id="2.120.10.80">
    <property type="entry name" value="Kelch-type beta propeller"/>
    <property type="match status" value="2"/>
</dbReference>
<dbReference type="AlphaFoldDB" id="A0A0C3GB65"/>
<evidence type="ECO:0000313" key="4">
    <source>
        <dbReference type="Proteomes" id="UP000054166"/>
    </source>
</evidence>
<gene>
    <name evidence="3" type="ORF">PILCRDRAFT_813963</name>
</gene>
<accession>A0A0C3GB65</accession>
<reference evidence="3 4" key="1">
    <citation type="submission" date="2014-04" db="EMBL/GenBank/DDBJ databases">
        <authorList>
            <consortium name="DOE Joint Genome Institute"/>
            <person name="Kuo A."/>
            <person name="Tarkka M."/>
            <person name="Buscot F."/>
            <person name="Kohler A."/>
            <person name="Nagy L.G."/>
            <person name="Floudas D."/>
            <person name="Copeland A."/>
            <person name="Barry K.W."/>
            <person name="Cichocki N."/>
            <person name="Veneault-Fourrey C."/>
            <person name="LaButti K."/>
            <person name="Lindquist E.A."/>
            <person name="Lipzen A."/>
            <person name="Lundell T."/>
            <person name="Morin E."/>
            <person name="Murat C."/>
            <person name="Sun H."/>
            <person name="Tunlid A."/>
            <person name="Henrissat B."/>
            <person name="Grigoriev I.V."/>
            <person name="Hibbett D.S."/>
            <person name="Martin F."/>
            <person name="Nordberg H.P."/>
            <person name="Cantor M.N."/>
            <person name="Hua S.X."/>
        </authorList>
    </citation>
    <scope>NUCLEOTIDE SEQUENCE [LARGE SCALE GENOMIC DNA]</scope>
    <source>
        <strain evidence="3 4">F 1598</strain>
    </source>
</reference>
<evidence type="ECO:0000256" key="2">
    <source>
        <dbReference type="ARBA" id="ARBA00022737"/>
    </source>
</evidence>
<name>A0A0C3GB65_PILCF</name>
<sequence>MDPNELAAALRSLLGRDVNVSGVGSHISVNFTESDILSIIQRRPGAEKVTDLLSNPDSADAFLAKNRDLSSDKETRMICCGIFQSKANDLFKKKQYNEARIRYINGIGAIVGKAFKTPLPVKEGLRNDVYVKSDVWEKIALMECCNGLARCMIELKDVEQALEWVEEVNNLWKNNYFSSESVHFEWTDYNMQITEYFLECVTAYRIASDILLDIGNTGTSVQRRWFGNVAANCMPSNLDTALVKKVVPNATLDDYLKLRHPEPKLVAKLTLKNQNLQIRGSWKKLRTKKGGSLPQRSGFARFVWDGHLYVVGGQHKNPADTINIAAAYLRDMWYLDLDKLDTWEQLPSYPVPLETVPFLYGLQMSVHANKAYLFTGRPKVDFFDLTTRQWGSIETEFKRDDGRAGPAPWLYPGHSLSDYAMQIIDGRMYVFGGSHANAGLGTNLFVVLDLATRKWTRLSGTVLPKPDYSCPGPRKWPASWVAEDRIFIMYGLADRRDAQRQNQSEAADQAFLYSDFWSWSLTDRKWRREIISGNPPCPRAEMATTYNKNLNQMILFGGYSPTYPTTSLETGQLFKYSYYADTFIWCPSTSKWKQVLTRGFPTYRAQSQLICETTGKILLYGGYTASDYVQSRKGTLTRSFGDLWQLCIDQPGGYFEGVDLDDEARTAQAGPWQRCFTCGSAGPWKKCGGTCKGRAFFCDTHCLKEGWKEHKAQHKCRK</sequence>
<dbReference type="InParanoid" id="A0A0C3GB65"/>
<keyword evidence="1" id="KW-0880">Kelch repeat</keyword>
<proteinExistence type="predicted"/>
<organism evidence="3 4">
    <name type="scientific">Piloderma croceum (strain F 1598)</name>
    <dbReference type="NCBI Taxonomy" id="765440"/>
    <lineage>
        <taxon>Eukaryota</taxon>
        <taxon>Fungi</taxon>
        <taxon>Dikarya</taxon>
        <taxon>Basidiomycota</taxon>
        <taxon>Agaricomycotina</taxon>
        <taxon>Agaricomycetes</taxon>
        <taxon>Agaricomycetidae</taxon>
        <taxon>Atheliales</taxon>
        <taxon>Atheliaceae</taxon>
        <taxon>Piloderma</taxon>
    </lineage>
</organism>
<keyword evidence="4" id="KW-1185">Reference proteome</keyword>
<reference evidence="4" key="2">
    <citation type="submission" date="2015-01" db="EMBL/GenBank/DDBJ databases">
        <title>Evolutionary Origins and Diversification of the Mycorrhizal Mutualists.</title>
        <authorList>
            <consortium name="DOE Joint Genome Institute"/>
            <consortium name="Mycorrhizal Genomics Consortium"/>
            <person name="Kohler A."/>
            <person name="Kuo A."/>
            <person name="Nagy L.G."/>
            <person name="Floudas D."/>
            <person name="Copeland A."/>
            <person name="Barry K.W."/>
            <person name="Cichocki N."/>
            <person name="Veneault-Fourrey C."/>
            <person name="LaButti K."/>
            <person name="Lindquist E.A."/>
            <person name="Lipzen A."/>
            <person name="Lundell T."/>
            <person name="Morin E."/>
            <person name="Murat C."/>
            <person name="Riley R."/>
            <person name="Ohm R."/>
            <person name="Sun H."/>
            <person name="Tunlid A."/>
            <person name="Henrissat B."/>
            <person name="Grigoriev I.V."/>
            <person name="Hibbett D.S."/>
            <person name="Martin F."/>
        </authorList>
    </citation>
    <scope>NUCLEOTIDE SEQUENCE [LARGE SCALE GENOMIC DNA]</scope>
    <source>
        <strain evidence="4">F 1598</strain>
    </source>
</reference>
<dbReference type="HOGENOM" id="CLU_023884_0_0_1"/>
<dbReference type="PANTHER" id="PTHR46093">
    <property type="entry name" value="ACYL-COA-BINDING DOMAIN-CONTAINING PROTEIN 5"/>
    <property type="match status" value="1"/>
</dbReference>
<keyword evidence="2" id="KW-0677">Repeat</keyword>
<protein>
    <recommendedName>
        <fullName evidence="5">MYND-type domain-containing protein</fullName>
    </recommendedName>
</protein>
<dbReference type="Proteomes" id="UP000054166">
    <property type="component" value="Unassembled WGS sequence"/>
</dbReference>
<dbReference type="InterPro" id="IPR015915">
    <property type="entry name" value="Kelch-typ_b-propeller"/>
</dbReference>
<evidence type="ECO:0008006" key="5">
    <source>
        <dbReference type="Google" id="ProtNLM"/>
    </source>
</evidence>
<dbReference type="Pfam" id="PF24681">
    <property type="entry name" value="Kelch_KLHDC2_KLHL20_DRC7"/>
    <property type="match status" value="1"/>
</dbReference>